<feature type="signal peptide" evidence="1">
    <location>
        <begin position="1"/>
        <end position="19"/>
    </location>
</feature>
<dbReference type="AlphaFoldDB" id="A0A401T8B5"/>
<evidence type="ECO:0000313" key="2">
    <source>
        <dbReference type="EMBL" id="GCC38880.1"/>
    </source>
</evidence>
<comment type="caution">
    <text evidence="2">The sequence shown here is derived from an EMBL/GenBank/DDBJ whole genome shotgun (WGS) entry which is preliminary data.</text>
</comment>
<dbReference type="Proteomes" id="UP000287033">
    <property type="component" value="Unassembled WGS sequence"/>
</dbReference>
<evidence type="ECO:0008006" key="4">
    <source>
        <dbReference type="Google" id="ProtNLM"/>
    </source>
</evidence>
<feature type="chain" id="PRO_5019099468" description="EMI domain-containing protein" evidence="1">
    <location>
        <begin position="20"/>
        <end position="164"/>
    </location>
</feature>
<dbReference type="EMBL" id="BEZZ01016591">
    <property type="protein sequence ID" value="GCC38880.1"/>
    <property type="molecule type" value="Genomic_DNA"/>
</dbReference>
<protein>
    <recommendedName>
        <fullName evidence="4">EMI domain-containing protein</fullName>
    </recommendedName>
</protein>
<reference evidence="2 3" key="1">
    <citation type="journal article" date="2018" name="Nat. Ecol. Evol.">
        <title>Shark genomes provide insights into elasmobranch evolution and the origin of vertebrates.</title>
        <authorList>
            <person name="Hara Y"/>
            <person name="Yamaguchi K"/>
            <person name="Onimaru K"/>
            <person name="Kadota M"/>
            <person name="Koyanagi M"/>
            <person name="Keeley SD"/>
            <person name="Tatsumi K"/>
            <person name="Tanaka K"/>
            <person name="Motone F"/>
            <person name="Kageyama Y"/>
            <person name="Nozu R"/>
            <person name="Adachi N"/>
            <person name="Nishimura O"/>
            <person name="Nakagawa R"/>
            <person name="Tanegashima C"/>
            <person name="Kiyatake I"/>
            <person name="Matsumoto R"/>
            <person name="Murakumo K"/>
            <person name="Nishida K"/>
            <person name="Terakita A"/>
            <person name="Kuratani S"/>
            <person name="Sato K"/>
            <person name="Hyodo S Kuraku.S."/>
        </authorList>
    </citation>
    <scope>NUCLEOTIDE SEQUENCE [LARGE SCALE GENOMIC DNA]</scope>
</reference>
<name>A0A401T8B5_CHIPU</name>
<evidence type="ECO:0000256" key="1">
    <source>
        <dbReference type="SAM" id="SignalP"/>
    </source>
</evidence>
<gene>
    <name evidence="2" type="ORF">chiPu_0023165</name>
</gene>
<keyword evidence="1" id="KW-0732">Signal</keyword>
<organism evidence="2 3">
    <name type="scientific">Chiloscyllium punctatum</name>
    <name type="common">Brownbanded bambooshark</name>
    <name type="synonym">Hemiscyllium punctatum</name>
    <dbReference type="NCBI Taxonomy" id="137246"/>
    <lineage>
        <taxon>Eukaryota</taxon>
        <taxon>Metazoa</taxon>
        <taxon>Chordata</taxon>
        <taxon>Craniata</taxon>
        <taxon>Vertebrata</taxon>
        <taxon>Chondrichthyes</taxon>
        <taxon>Elasmobranchii</taxon>
        <taxon>Galeomorphii</taxon>
        <taxon>Galeoidea</taxon>
        <taxon>Orectolobiformes</taxon>
        <taxon>Hemiscylliidae</taxon>
        <taxon>Chiloscyllium</taxon>
    </lineage>
</organism>
<sequence>MGLAFKILLLLVTVSLEGGDCTIFVKTIRQRRALLPNATSGRPTTFNHVYNIKLPYCRNCSANVARPLARIFEARDEARDDQSFEHTVDPTNQVVFTHRINIPPQVCGCDDIQALLNRLEVLEKQVLTLERQYSGSPCCGESLCQSTSRNDRLWPTAVTLPAQL</sequence>
<evidence type="ECO:0000313" key="3">
    <source>
        <dbReference type="Proteomes" id="UP000287033"/>
    </source>
</evidence>
<proteinExistence type="predicted"/>
<accession>A0A401T8B5</accession>
<keyword evidence="3" id="KW-1185">Reference proteome</keyword>
<dbReference type="STRING" id="137246.A0A401T8B5"/>
<dbReference type="OrthoDB" id="442731at2759"/>